<evidence type="ECO:0000313" key="1">
    <source>
        <dbReference type="EMBL" id="WGH15424.1"/>
    </source>
</evidence>
<dbReference type="EMBL" id="OQ716796">
    <property type="protein sequence ID" value="WGH15424.1"/>
    <property type="molecule type" value="Genomic_DNA"/>
</dbReference>
<dbReference type="InterPro" id="IPR029060">
    <property type="entry name" value="PIN-like_dom_sf"/>
</dbReference>
<evidence type="ECO:0000313" key="2">
    <source>
        <dbReference type="Proteomes" id="UP001224657"/>
    </source>
</evidence>
<name>A0AAF0K6C5_9CAUD</name>
<proteinExistence type="predicted"/>
<protein>
    <submittedName>
        <fullName evidence="1">DNA polymerase I</fullName>
    </submittedName>
</protein>
<dbReference type="Gene3D" id="3.40.50.1010">
    <property type="entry name" value="5'-nuclease"/>
    <property type="match status" value="1"/>
</dbReference>
<organism evidence="1 2">
    <name type="scientific">Pseudomonas phage PSA6</name>
    <dbReference type="NCBI Taxonomy" id="3038281"/>
    <lineage>
        <taxon>Viruses</taxon>
        <taxon>Duplodnaviria</taxon>
        <taxon>Heunggongvirae</taxon>
        <taxon>Uroviricota</taxon>
        <taxon>Caudoviricetes</taxon>
        <taxon>Autographivirales</taxon>
        <taxon>Autotranscriptaviridae</taxon>
        <taxon>Studiervirinae</taxon>
        <taxon>Phutvirus</taxon>
        <taxon>Phutvirus PSA6</taxon>
    </lineage>
</organism>
<dbReference type="Proteomes" id="UP001224657">
    <property type="component" value="Segment"/>
</dbReference>
<sequence>MSKPLIIGLALDMDYLIFSAMSASESEMDWGDDVWTLECDHKQARSIMYGTIKGLKKEIAKQLEKKYPKLKAPGAYEFKDICVISGKGNFRLDILETYKGNRVAKRKPVGYPAFCESTMEHFEATGVNNAFRWDGVEGDDVLGILMTKPELADCDRVIGVSCDKDFNTIPGDFFWITHMELVRNDLAAADKWHMRQTLMGDTTDGYGGVPGVGEAFEGSLMDWLDAPKFYEAYEHELLRGPRKGQTETRTRVIDQPEGASLWDCMVSLAKAQGMSEEDLLVQARVARILRASDWNFEKQEPILYVPR</sequence>
<keyword evidence="2" id="KW-1185">Reference proteome</keyword>
<reference evidence="1" key="1">
    <citation type="submission" date="2023-03" db="EMBL/GenBank/DDBJ databases">
        <authorList>
            <person name="Cao G."/>
            <person name="Liao Y."/>
        </authorList>
    </citation>
    <scope>NUCLEOTIDE SEQUENCE</scope>
    <source>
        <strain evidence="1">PSA6</strain>
    </source>
</reference>
<accession>A0AAF0K6C5</accession>
<dbReference type="SUPFAM" id="SSF88723">
    <property type="entry name" value="PIN domain-like"/>
    <property type="match status" value="1"/>
</dbReference>